<evidence type="ECO:0000313" key="3">
    <source>
        <dbReference type="EMBL" id="KIZ42732.1"/>
    </source>
</evidence>
<dbReference type="Proteomes" id="UP000032515">
    <property type="component" value="Unassembled WGS sequence"/>
</dbReference>
<dbReference type="EMBL" id="JXXE01000243">
    <property type="protein sequence ID" value="KIZ42732.1"/>
    <property type="molecule type" value="Genomic_DNA"/>
</dbReference>
<feature type="transmembrane region" description="Helical" evidence="2">
    <location>
        <begin position="20"/>
        <end position="41"/>
    </location>
</feature>
<protein>
    <submittedName>
        <fullName evidence="3">Uncharacterized protein</fullName>
    </submittedName>
</protein>
<sequence length="66" mass="6921">MSPAFVEPELAFENSEEPMTRFSTVVAAAFALAVFIGGSIAQAQTASDPRSQPGSGKCRLSNGQRC</sequence>
<keyword evidence="2" id="KW-1133">Transmembrane helix</keyword>
<reference evidence="3 4" key="1">
    <citation type="submission" date="2014-11" db="EMBL/GenBank/DDBJ databases">
        <title>Genomics and ecophysiology of heterotrophic nitrogen fixing bacteria isolated from estuarine surface water.</title>
        <authorList>
            <person name="Bentzon-Tilia M."/>
            <person name="Severin I."/>
            <person name="Hansen L.H."/>
            <person name="Riemann L."/>
        </authorList>
    </citation>
    <scope>NUCLEOTIDE SEQUENCE [LARGE SCALE GENOMIC DNA]</scope>
    <source>
        <strain evidence="3 4">BAL398</strain>
    </source>
</reference>
<dbReference type="AlphaFoldDB" id="A0A0D7ETJ3"/>
<accession>A0A0D7ETJ3</accession>
<organism evidence="3 4">
    <name type="scientific">Rhodopseudomonas palustris</name>
    <dbReference type="NCBI Taxonomy" id="1076"/>
    <lineage>
        <taxon>Bacteria</taxon>
        <taxon>Pseudomonadati</taxon>
        <taxon>Pseudomonadota</taxon>
        <taxon>Alphaproteobacteria</taxon>
        <taxon>Hyphomicrobiales</taxon>
        <taxon>Nitrobacteraceae</taxon>
        <taxon>Rhodopseudomonas</taxon>
    </lineage>
</organism>
<feature type="compositionally biased region" description="Polar residues" evidence="1">
    <location>
        <begin position="43"/>
        <end position="54"/>
    </location>
</feature>
<proteinExistence type="predicted"/>
<evidence type="ECO:0000256" key="2">
    <source>
        <dbReference type="SAM" id="Phobius"/>
    </source>
</evidence>
<evidence type="ECO:0000313" key="4">
    <source>
        <dbReference type="Proteomes" id="UP000032515"/>
    </source>
</evidence>
<feature type="region of interest" description="Disordered" evidence="1">
    <location>
        <begin position="43"/>
        <end position="66"/>
    </location>
</feature>
<dbReference type="RefSeq" id="WP_044410801.1">
    <property type="nucleotide sequence ID" value="NZ_JXXE01000243.1"/>
</dbReference>
<name>A0A0D7ETJ3_RHOPL</name>
<keyword evidence="2" id="KW-0472">Membrane</keyword>
<comment type="caution">
    <text evidence="3">The sequence shown here is derived from an EMBL/GenBank/DDBJ whole genome shotgun (WGS) entry which is preliminary data.</text>
</comment>
<keyword evidence="2" id="KW-0812">Transmembrane</keyword>
<evidence type="ECO:0000256" key="1">
    <source>
        <dbReference type="SAM" id="MobiDB-lite"/>
    </source>
</evidence>
<gene>
    <name evidence="3" type="ORF">OO17_12260</name>
</gene>
<dbReference type="PATRIC" id="fig|1076.23.peg.2521"/>